<keyword evidence="5" id="KW-1185">Reference proteome</keyword>
<dbReference type="GeneID" id="20348732"/>
<accession>J3P437</accession>
<reference evidence="5" key="1">
    <citation type="submission" date="2010-07" db="EMBL/GenBank/DDBJ databases">
        <title>The genome sequence of Gaeumannomyces graminis var. tritici strain R3-111a-1.</title>
        <authorList>
            <consortium name="The Broad Institute Genome Sequencing Platform"/>
            <person name="Ma L.-J."/>
            <person name="Dead R."/>
            <person name="Young S."/>
            <person name="Zeng Q."/>
            <person name="Koehrsen M."/>
            <person name="Alvarado L."/>
            <person name="Berlin A."/>
            <person name="Chapman S.B."/>
            <person name="Chen Z."/>
            <person name="Freedman E."/>
            <person name="Gellesch M."/>
            <person name="Goldberg J."/>
            <person name="Griggs A."/>
            <person name="Gujja S."/>
            <person name="Heilman E.R."/>
            <person name="Heiman D."/>
            <person name="Hepburn T."/>
            <person name="Howarth C."/>
            <person name="Jen D."/>
            <person name="Larson L."/>
            <person name="Mehta T."/>
            <person name="Neiman D."/>
            <person name="Pearson M."/>
            <person name="Roberts A."/>
            <person name="Saif S."/>
            <person name="Shea T."/>
            <person name="Shenoy N."/>
            <person name="Sisk P."/>
            <person name="Stolte C."/>
            <person name="Sykes S."/>
            <person name="Walk T."/>
            <person name="White J."/>
            <person name="Yandava C."/>
            <person name="Haas B."/>
            <person name="Nusbaum C."/>
            <person name="Birren B."/>
        </authorList>
    </citation>
    <scope>NUCLEOTIDE SEQUENCE [LARGE SCALE GENOMIC DNA]</scope>
    <source>
        <strain evidence="5">R3-111a-1</strain>
    </source>
</reference>
<evidence type="ECO:0000256" key="2">
    <source>
        <dbReference type="SAM" id="Phobius"/>
    </source>
</evidence>
<evidence type="ECO:0000313" key="5">
    <source>
        <dbReference type="Proteomes" id="UP000006039"/>
    </source>
</evidence>
<dbReference type="HOGENOM" id="CLU_103854_1_0_1"/>
<dbReference type="EMBL" id="GL385398">
    <property type="protein sequence ID" value="EJT74433.1"/>
    <property type="molecule type" value="Genomic_DNA"/>
</dbReference>
<dbReference type="VEuPathDB" id="FungiDB:GGTG_08274"/>
<evidence type="ECO:0000256" key="1">
    <source>
        <dbReference type="SAM" id="MobiDB-lite"/>
    </source>
</evidence>
<reference evidence="4" key="4">
    <citation type="journal article" date="2015" name="G3 (Bethesda)">
        <title>Genome sequences of three phytopathogenic species of the Magnaporthaceae family of fungi.</title>
        <authorList>
            <person name="Okagaki L.H."/>
            <person name="Nunes C.C."/>
            <person name="Sailsbery J."/>
            <person name="Clay B."/>
            <person name="Brown D."/>
            <person name="John T."/>
            <person name="Oh Y."/>
            <person name="Young N."/>
            <person name="Fitzgerald M."/>
            <person name="Haas B.J."/>
            <person name="Zeng Q."/>
            <person name="Young S."/>
            <person name="Adiconis X."/>
            <person name="Fan L."/>
            <person name="Levin J.Z."/>
            <person name="Mitchell T.K."/>
            <person name="Okubara P.A."/>
            <person name="Farman M.L."/>
            <person name="Kohn L.M."/>
            <person name="Birren B."/>
            <person name="Ma L.-J."/>
            <person name="Dean R.A."/>
        </authorList>
    </citation>
    <scope>NUCLEOTIDE SEQUENCE</scope>
    <source>
        <strain evidence="4">R3-111a-1</strain>
    </source>
</reference>
<name>J3P437_GAET3</name>
<feature type="transmembrane region" description="Helical" evidence="2">
    <location>
        <begin position="12"/>
        <end position="32"/>
    </location>
</feature>
<reference evidence="3" key="3">
    <citation type="submission" date="2010-09" db="EMBL/GenBank/DDBJ databases">
        <title>Annotation of Gaeumannomyces graminis var. tritici R3-111a-1.</title>
        <authorList>
            <consortium name="The Broad Institute Genome Sequencing Platform"/>
            <person name="Ma L.-J."/>
            <person name="Dead R."/>
            <person name="Young S.K."/>
            <person name="Zeng Q."/>
            <person name="Gargeya S."/>
            <person name="Fitzgerald M."/>
            <person name="Haas B."/>
            <person name="Abouelleil A."/>
            <person name="Alvarado L."/>
            <person name="Arachchi H.M."/>
            <person name="Berlin A."/>
            <person name="Brown A."/>
            <person name="Chapman S.B."/>
            <person name="Chen Z."/>
            <person name="Dunbar C."/>
            <person name="Freedman E."/>
            <person name="Gearin G."/>
            <person name="Gellesch M."/>
            <person name="Goldberg J."/>
            <person name="Griggs A."/>
            <person name="Gujja S."/>
            <person name="Heiman D."/>
            <person name="Howarth C."/>
            <person name="Larson L."/>
            <person name="Lui A."/>
            <person name="MacDonald P.J.P."/>
            <person name="Mehta T."/>
            <person name="Montmayeur A."/>
            <person name="Murphy C."/>
            <person name="Neiman D."/>
            <person name="Pearson M."/>
            <person name="Priest M."/>
            <person name="Roberts A."/>
            <person name="Saif S."/>
            <person name="Shea T."/>
            <person name="Shenoy N."/>
            <person name="Sisk P."/>
            <person name="Stolte C."/>
            <person name="Sykes S."/>
            <person name="Yandava C."/>
            <person name="Wortman J."/>
            <person name="Nusbaum C."/>
            <person name="Birren B."/>
        </authorList>
    </citation>
    <scope>NUCLEOTIDE SEQUENCE</scope>
    <source>
        <strain evidence="3">R3-111a-1</strain>
    </source>
</reference>
<keyword evidence="2" id="KW-1133">Transmembrane helix</keyword>
<proteinExistence type="predicted"/>
<keyword evidence="2" id="KW-0472">Membrane</keyword>
<feature type="region of interest" description="Disordered" evidence="1">
    <location>
        <begin position="67"/>
        <end position="172"/>
    </location>
</feature>
<dbReference type="RefSeq" id="XP_009224377.1">
    <property type="nucleotide sequence ID" value="XM_009226113.1"/>
</dbReference>
<sequence>MVMITSSQASVAISSIIVVACTTALFLSGYAIQQRTLRDLRAAIKPAPRPSPHIFYQESSDWRAALAGGEDPEKAVAAAADEQPVVIQIEQTQQQQQQQEEEEEEEEGDGTDEEKTADTADGQEEADAAMLLEADGKAQKPLSRVERRRRIKEEIRKLSQGESPVYYQRRLW</sequence>
<evidence type="ECO:0000313" key="4">
    <source>
        <dbReference type="EnsemblFungi" id="EJT74433"/>
    </source>
</evidence>
<dbReference type="AlphaFoldDB" id="J3P437"/>
<organism evidence="3">
    <name type="scientific">Gaeumannomyces tritici (strain R3-111a-1)</name>
    <name type="common">Wheat and barley take-all root rot fungus</name>
    <name type="synonym">Gaeumannomyces graminis var. tritici</name>
    <dbReference type="NCBI Taxonomy" id="644352"/>
    <lineage>
        <taxon>Eukaryota</taxon>
        <taxon>Fungi</taxon>
        <taxon>Dikarya</taxon>
        <taxon>Ascomycota</taxon>
        <taxon>Pezizomycotina</taxon>
        <taxon>Sordariomycetes</taxon>
        <taxon>Sordariomycetidae</taxon>
        <taxon>Magnaporthales</taxon>
        <taxon>Magnaporthaceae</taxon>
        <taxon>Gaeumannomyces</taxon>
    </lineage>
</organism>
<reference evidence="4" key="5">
    <citation type="submission" date="2018-04" db="UniProtKB">
        <authorList>
            <consortium name="EnsemblFungi"/>
        </authorList>
    </citation>
    <scope>IDENTIFICATION</scope>
    <source>
        <strain evidence="4">R3-111a-1</strain>
    </source>
</reference>
<reference evidence="3" key="2">
    <citation type="submission" date="2010-07" db="EMBL/GenBank/DDBJ databases">
        <authorList>
            <consortium name="The Broad Institute Genome Sequencing Platform"/>
            <consortium name="Broad Institute Genome Sequencing Center for Infectious Disease"/>
            <person name="Ma L.-J."/>
            <person name="Dead R."/>
            <person name="Young S."/>
            <person name="Zeng Q."/>
            <person name="Koehrsen M."/>
            <person name="Alvarado L."/>
            <person name="Berlin A."/>
            <person name="Chapman S.B."/>
            <person name="Chen Z."/>
            <person name="Freedman E."/>
            <person name="Gellesch M."/>
            <person name="Goldberg J."/>
            <person name="Griggs A."/>
            <person name="Gujja S."/>
            <person name="Heilman E.R."/>
            <person name="Heiman D."/>
            <person name="Hepburn T."/>
            <person name="Howarth C."/>
            <person name="Jen D."/>
            <person name="Larson L."/>
            <person name="Mehta T."/>
            <person name="Neiman D."/>
            <person name="Pearson M."/>
            <person name="Roberts A."/>
            <person name="Saif S."/>
            <person name="Shea T."/>
            <person name="Shenoy N."/>
            <person name="Sisk P."/>
            <person name="Stolte C."/>
            <person name="Sykes S."/>
            <person name="Walk T."/>
            <person name="White J."/>
            <person name="Yandava C."/>
            <person name="Haas B."/>
            <person name="Nusbaum C."/>
            <person name="Birren B."/>
        </authorList>
    </citation>
    <scope>NUCLEOTIDE SEQUENCE</scope>
    <source>
        <strain evidence="3">R3-111a-1</strain>
    </source>
</reference>
<dbReference type="eggNOG" id="ENOG502SWVM">
    <property type="taxonomic scope" value="Eukaryota"/>
</dbReference>
<dbReference type="OrthoDB" id="5367275at2759"/>
<evidence type="ECO:0000313" key="3">
    <source>
        <dbReference type="EMBL" id="EJT74433.1"/>
    </source>
</evidence>
<feature type="compositionally biased region" description="Acidic residues" evidence="1">
    <location>
        <begin position="99"/>
        <end position="112"/>
    </location>
</feature>
<gene>
    <name evidence="4" type="primary">20348732</name>
    <name evidence="3" type="ORF">GGTG_08274</name>
</gene>
<feature type="compositionally biased region" description="Low complexity" evidence="1">
    <location>
        <begin position="87"/>
        <end position="98"/>
    </location>
</feature>
<protein>
    <submittedName>
        <fullName evidence="3 4">Uncharacterized protein</fullName>
    </submittedName>
</protein>
<keyword evidence="2" id="KW-0812">Transmembrane</keyword>
<dbReference type="Proteomes" id="UP000006039">
    <property type="component" value="Unassembled WGS sequence"/>
</dbReference>
<dbReference type="EnsemblFungi" id="EJT74433">
    <property type="protein sequence ID" value="EJT74433"/>
    <property type="gene ID" value="GGTG_08274"/>
</dbReference>